<evidence type="ECO:0000313" key="3">
    <source>
        <dbReference type="Proteomes" id="UP001283361"/>
    </source>
</evidence>
<feature type="compositionally biased region" description="Polar residues" evidence="1">
    <location>
        <begin position="266"/>
        <end position="275"/>
    </location>
</feature>
<feature type="region of interest" description="Disordered" evidence="1">
    <location>
        <begin position="49"/>
        <end position="109"/>
    </location>
</feature>
<feature type="compositionally biased region" description="Basic and acidic residues" evidence="1">
    <location>
        <begin position="2180"/>
        <end position="2193"/>
    </location>
</feature>
<feature type="compositionally biased region" description="Polar residues" evidence="1">
    <location>
        <begin position="1776"/>
        <end position="1785"/>
    </location>
</feature>
<proteinExistence type="predicted"/>
<feature type="region of interest" description="Disordered" evidence="1">
    <location>
        <begin position="474"/>
        <end position="573"/>
    </location>
</feature>
<feature type="compositionally biased region" description="Basic and acidic residues" evidence="1">
    <location>
        <begin position="2202"/>
        <end position="2217"/>
    </location>
</feature>
<feature type="compositionally biased region" description="Basic and acidic residues" evidence="1">
    <location>
        <begin position="1018"/>
        <end position="1037"/>
    </location>
</feature>
<feature type="compositionally biased region" description="Basic and acidic residues" evidence="1">
    <location>
        <begin position="1707"/>
        <end position="1721"/>
    </location>
</feature>
<name>A0AAE0YF13_9GAST</name>
<feature type="compositionally biased region" description="Basic residues" evidence="1">
    <location>
        <begin position="1451"/>
        <end position="1465"/>
    </location>
</feature>
<feature type="compositionally biased region" description="Basic and acidic residues" evidence="1">
    <location>
        <begin position="1687"/>
        <end position="1699"/>
    </location>
</feature>
<feature type="compositionally biased region" description="Polar residues" evidence="1">
    <location>
        <begin position="976"/>
        <end position="1003"/>
    </location>
</feature>
<reference evidence="2" key="1">
    <citation type="journal article" date="2023" name="G3 (Bethesda)">
        <title>A reference genome for the long-term kleptoplast-retaining sea slug Elysia crispata morphotype clarki.</title>
        <authorList>
            <person name="Eastman K.E."/>
            <person name="Pendleton A.L."/>
            <person name="Shaikh M.A."/>
            <person name="Suttiyut T."/>
            <person name="Ogas R."/>
            <person name="Tomko P."/>
            <person name="Gavelis G."/>
            <person name="Widhalm J.R."/>
            <person name="Wisecaver J.H."/>
        </authorList>
    </citation>
    <scope>NUCLEOTIDE SEQUENCE</scope>
    <source>
        <strain evidence="2">ECLA1</strain>
    </source>
</reference>
<feature type="compositionally biased region" description="Polar residues" evidence="1">
    <location>
        <begin position="2343"/>
        <end position="2361"/>
    </location>
</feature>
<feature type="region of interest" description="Disordered" evidence="1">
    <location>
        <begin position="16"/>
        <end position="35"/>
    </location>
</feature>
<dbReference type="Proteomes" id="UP001283361">
    <property type="component" value="Unassembled WGS sequence"/>
</dbReference>
<feature type="compositionally biased region" description="Polar residues" evidence="1">
    <location>
        <begin position="2266"/>
        <end position="2277"/>
    </location>
</feature>
<feature type="region of interest" description="Disordered" evidence="1">
    <location>
        <begin position="359"/>
        <end position="403"/>
    </location>
</feature>
<dbReference type="EMBL" id="JAWDGP010006345">
    <property type="protein sequence ID" value="KAK3742709.1"/>
    <property type="molecule type" value="Genomic_DNA"/>
</dbReference>
<feature type="region of interest" description="Disordered" evidence="1">
    <location>
        <begin position="2009"/>
        <end position="2030"/>
    </location>
</feature>
<keyword evidence="3" id="KW-1185">Reference proteome</keyword>
<feature type="compositionally biased region" description="Polar residues" evidence="1">
    <location>
        <begin position="1982"/>
        <end position="1996"/>
    </location>
</feature>
<feature type="compositionally biased region" description="Polar residues" evidence="1">
    <location>
        <begin position="2291"/>
        <end position="2301"/>
    </location>
</feature>
<feature type="compositionally biased region" description="Polar residues" evidence="1">
    <location>
        <begin position="1839"/>
        <end position="1848"/>
    </location>
</feature>
<evidence type="ECO:0000313" key="2">
    <source>
        <dbReference type="EMBL" id="KAK3742709.1"/>
    </source>
</evidence>
<feature type="region of interest" description="Disordered" evidence="1">
    <location>
        <begin position="1685"/>
        <end position="1721"/>
    </location>
</feature>
<feature type="region of interest" description="Disordered" evidence="1">
    <location>
        <begin position="2117"/>
        <end position="2156"/>
    </location>
</feature>
<feature type="compositionally biased region" description="Basic residues" evidence="1">
    <location>
        <begin position="377"/>
        <end position="397"/>
    </location>
</feature>
<feature type="compositionally biased region" description="Basic residues" evidence="1">
    <location>
        <begin position="1392"/>
        <end position="1408"/>
    </location>
</feature>
<feature type="region of interest" description="Disordered" evidence="1">
    <location>
        <begin position="449"/>
        <end position="468"/>
    </location>
</feature>
<feature type="compositionally biased region" description="Basic and acidic residues" evidence="1">
    <location>
        <begin position="1746"/>
        <end position="1775"/>
    </location>
</feature>
<organism evidence="2 3">
    <name type="scientific">Elysia crispata</name>
    <name type="common">lettuce slug</name>
    <dbReference type="NCBI Taxonomy" id="231223"/>
    <lineage>
        <taxon>Eukaryota</taxon>
        <taxon>Metazoa</taxon>
        <taxon>Spiralia</taxon>
        <taxon>Lophotrochozoa</taxon>
        <taxon>Mollusca</taxon>
        <taxon>Gastropoda</taxon>
        <taxon>Heterobranchia</taxon>
        <taxon>Euthyneura</taxon>
        <taxon>Panpulmonata</taxon>
        <taxon>Sacoglossa</taxon>
        <taxon>Placobranchoidea</taxon>
        <taxon>Plakobranchidae</taxon>
        <taxon>Elysia</taxon>
    </lineage>
</organism>
<feature type="compositionally biased region" description="Basic and acidic residues" evidence="1">
    <location>
        <begin position="2279"/>
        <end position="2290"/>
    </location>
</feature>
<feature type="compositionally biased region" description="Polar residues" evidence="1">
    <location>
        <begin position="1792"/>
        <end position="1803"/>
    </location>
</feature>
<feature type="compositionally biased region" description="Basic and acidic residues" evidence="1">
    <location>
        <begin position="526"/>
        <end position="537"/>
    </location>
</feature>
<feature type="compositionally biased region" description="Polar residues" evidence="1">
    <location>
        <begin position="59"/>
        <end position="85"/>
    </location>
</feature>
<feature type="compositionally biased region" description="Basic and acidic residues" evidence="1">
    <location>
        <begin position="474"/>
        <end position="500"/>
    </location>
</feature>
<feature type="compositionally biased region" description="Basic and acidic residues" evidence="1">
    <location>
        <begin position="1283"/>
        <end position="1293"/>
    </location>
</feature>
<feature type="region of interest" description="Disordered" evidence="1">
    <location>
        <begin position="976"/>
        <end position="1079"/>
    </location>
</feature>
<feature type="compositionally biased region" description="Basic and acidic residues" evidence="1">
    <location>
        <begin position="550"/>
        <end position="573"/>
    </location>
</feature>
<feature type="compositionally biased region" description="Basic and acidic residues" evidence="1">
    <location>
        <begin position="1877"/>
        <end position="1889"/>
    </location>
</feature>
<feature type="compositionally biased region" description="Basic and acidic residues" evidence="1">
    <location>
        <begin position="1357"/>
        <end position="1367"/>
    </location>
</feature>
<feature type="compositionally biased region" description="Low complexity" evidence="1">
    <location>
        <begin position="1804"/>
        <end position="1819"/>
    </location>
</feature>
<feature type="region of interest" description="Disordered" evidence="1">
    <location>
        <begin position="2180"/>
        <end position="2301"/>
    </location>
</feature>
<feature type="region of interest" description="Disordered" evidence="1">
    <location>
        <begin position="1238"/>
        <end position="1265"/>
    </location>
</feature>
<feature type="compositionally biased region" description="Polar residues" evidence="1">
    <location>
        <begin position="1310"/>
        <end position="1326"/>
    </location>
</feature>
<feature type="compositionally biased region" description="Polar residues" evidence="1">
    <location>
        <begin position="2221"/>
        <end position="2230"/>
    </location>
</feature>
<feature type="region of interest" description="Disordered" evidence="1">
    <location>
        <begin position="2321"/>
        <end position="2426"/>
    </location>
</feature>
<feature type="region of interest" description="Disordered" evidence="1">
    <location>
        <begin position="1283"/>
        <end position="1482"/>
    </location>
</feature>
<feature type="region of interest" description="Disordered" evidence="1">
    <location>
        <begin position="1863"/>
        <end position="1996"/>
    </location>
</feature>
<feature type="compositionally biased region" description="Basic and acidic residues" evidence="1">
    <location>
        <begin position="2126"/>
        <end position="2142"/>
    </location>
</feature>
<sequence>MADDDGFSDLLMAIRDFDEHDSQNEKKKDKKLETNQVCVDSGKHATQISTLAKSEENTENTINSVKTTSAAKEQSVESQSSSGNLHDQFKEHEVQSEITDMEESSVNPSAPLLNSPGKMSTNNSQIIANQLQIKTEPSYDGYERSASNPEQQELNPSLCVISCVSSLSSTEQDSFDLTFSSSQSISEPIKPVSSQADQTSSLIQTPLSVSVKLEPLESQLFTNEVEINSAPVASESASSAPSPSKTWEQNLTAVIDAVASGKDSMAQKSSGTSRTRANDHKNSLLGPKSTRSSKQAGALKSDCFRSLVPMLTRLSDSTLALYTNVSLSSWKSKSTNVLKGKNANVMKVDGIDIEIDCPGPSLPVGDMPSTSSDSKSSVKKGKAVAKKRSSAKSKNVSKKSDQCDVSVSDKAKEAVKSIKEEVETNIGNVKLEPSESAQEVQCEILKKASKGSKERRGGKSANLQVCKKEVNSPKTRSFLEKVMLEEDHSESKMKKEKSTDDPGGAGPKIRRNSGEDRDRAKKVKGKVSDNFEKESNKNMETNYEEERDESVEQAKGKAKTTESKMNCDDSFHDKDLQSKAGQKTLMEMNVENYLTEGNQMCGKKTNKLNFTVPKLKESAKKGNHSQDKDSDVEKLANKGKKKRTSLIKSEPLDESVLNKGRSESRSSSCDTIGSVVDDPGESQNLPSYLELDKSTKLWKIKEKLRQVGALMELCIQGFDKQDIGQIVQVVALFTADFEVYARWSPNENFTIFISCLALEVVKNLLLQIYALCLTKRSLTIGFKHVGMYPAVQITFRVNMPNGISVFDDTVEKSDLSSHEAAFSGNLMRVPAVCYPYVLLGSQHCKLQKIKTDSGETEKRELRFFFSSQDTLDSFLSFYESVRINGKQTELVYKGVKRKDSHVDEVDQSKCYPNPTGLVFSEAKEVLLPESELQIQYNGILFPQTIYKLSNSTPKEKHQTTEEDSYVGTCCHTITEANKSETSNQSNNVTNKNESSMHNIGTANNREDESNKSVLPVMTERKRKDDSLSTSQEKDLNHPESQLGQNLPVKNQSVLPSMSQGQSVVNQGPTTSMMSHGQPPIVSQGPPLMNQCPPPPVMSQGPSPAMMGQGPPPMSQGPLPAMIGQSLLSMSQGPPPPMINQFLSMMNQGQQLPIMNQGPPLPMMPRGPPPIRNLGPPVMGQGSPFSMINQGPPPHIINQGPPAPMMVQGRPLPGSHPWLNQVPPPPWIGPVPFVSNQVPPVNNMPFPESTPVSQPPDSSSKDIEQEAWEASVKSFTDSLLSVKGDKNSVEDDSKGFGSLSVRGSVRSRSGDNLQSSVRSASPMSLVSSPDREDCYRDWSTQQSHISTSPLNRISKPRLPRDSEKDRFGPPRRSPVSRDRQSSLHRQGWSQSRSRSRSPYKYPLHVKRYGPRQESRSSPRRSPTRREFTRNRRSRSPIRRKSRSPSRGGSRSPARRKSRSPPRKKLSRSTENKTESYPSKIKGRLGQALQMEKIVITVDNIENSNKTKTKNEKMDSRAVCASPIVKKLVKKAGKSIAKDENRVKSTSSFEEESDKNHLRKVGSLSRENEENVQHVSTLSSGKEGKTLMDKPSTEVKSVESSKCESMTGIERNKNVKHAETIKASVTKSVLNETKAYVAQSPFDSVLLNSVFGNVLESDTNPVLPSNNEILESESNKAYRNTCEVSGKCAKPDDKEKKEIKNGNKGKWKPLQELESVKDKPNIDEKKIKLAAKDDCSADGFTRGLKLKETKIDKGQGNEHCASKLDKGLPQDDKEDSTVAKNNKNSVSILKDSDQNVSRSRNTVNQSSHSTGSGKSSLSDPSKMVMLSNYPSSSEREHQSLESKLSQSPDVQSPRDLLLDDLKRSRQSIESKLSQSPDGRSPRDHLLGDLKRSRGSNLLRKKSSIGRSVSPTFSLYDRFRNRSRSPDAPQLPAQMPEPYGDSNVDNLRRKEISMSTYPIMVKSDRKQSLSPDGGGKLSQHHVSRKQTTPQSPSRLLSGDATQSGLYLHDRYHERHNDGSNSRGMDDSHDRLDADRCDRDRDRLRWGNKGSVEADKYTRGRERWGDKDRLEGIGTYEAENFTKDRERERWGDRGRSERTGSFEADKYTRDRERWGDKDRLEGIGTYEGENYTKNRDRERRGDKGNLERTGSLETDKQTVDRVRIEEKGKWVGTNMSVLDRCTWDSDHQRRERMHKPEGISSSQADRYNRDRGSERREDKRKPGGISSTTRSPQHPSFKRAKFEEVRTDSDRPFRIGSHSPVSYHADDNKSGATISSFSHVSNKARDLDEKEEWPTSKTSQVTSSFQQKIMDALARKLGIGETLLSGTSSSERNFHGGQPPPPALSRNLESPSSQTTDRGASSQGSPMEKILCMLSQKAKPVTEEQGNTHKQQMHDTDLQQVRIGKLTVTPSNIAQGKPKAAKKPAVPSSNDDIIEMIRRLQKEVKPP</sequence>
<feature type="compositionally biased region" description="Basic and acidic residues" evidence="1">
    <location>
        <begin position="2236"/>
        <end position="2249"/>
    </location>
</feature>
<feature type="region of interest" description="Disordered" evidence="1">
    <location>
        <begin position="617"/>
        <end position="679"/>
    </location>
</feature>
<accession>A0AAE0YF13</accession>
<feature type="compositionally biased region" description="Polar residues" evidence="1">
    <location>
        <begin position="1038"/>
        <end position="1074"/>
    </location>
</feature>
<comment type="caution">
    <text evidence="2">The sequence shown here is derived from an EMBL/GenBank/DDBJ whole genome shotgun (WGS) entry which is preliminary data.</text>
</comment>
<feature type="region of interest" description="Disordered" evidence="1">
    <location>
        <begin position="1537"/>
        <end position="1599"/>
    </location>
</feature>
<feature type="compositionally biased region" description="Basic residues" evidence="1">
    <location>
        <begin position="1429"/>
        <end position="1442"/>
    </location>
</feature>
<protein>
    <submittedName>
        <fullName evidence="2">Uncharacterized protein</fullName>
    </submittedName>
</protein>
<feature type="compositionally biased region" description="Low complexity" evidence="1">
    <location>
        <begin position="1296"/>
        <end position="1306"/>
    </location>
</feature>
<feature type="compositionally biased region" description="Basic and acidic residues" evidence="1">
    <location>
        <begin position="16"/>
        <end position="33"/>
    </location>
</feature>
<feature type="compositionally biased region" description="Polar residues" evidence="1">
    <location>
        <begin position="1337"/>
        <end position="1350"/>
    </location>
</feature>
<feature type="compositionally biased region" description="Basic and acidic residues" evidence="1">
    <location>
        <begin position="617"/>
        <end position="636"/>
    </location>
</feature>
<gene>
    <name evidence="2" type="ORF">RRG08_025652</name>
</gene>
<feature type="region of interest" description="Disordered" evidence="1">
    <location>
        <begin position="261"/>
        <end position="297"/>
    </location>
</feature>
<feature type="region of interest" description="Disordered" evidence="1">
    <location>
        <begin position="1746"/>
        <end position="1851"/>
    </location>
</feature>
<feature type="compositionally biased region" description="Basic and acidic residues" evidence="1">
    <location>
        <begin position="1580"/>
        <end position="1599"/>
    </location>
</feature>
<evidence type="ECO:0000256" key="1">
    <source>
        <dbReference type="SAM" id="MobiDB-lite"/>
    </source>
</evidence>